<dbReference type="AlphaFoldDB" id="A0AAD9NHY0"/>
<dbReference type="PROSITE" id="PS01187">
    <property type="entry name" value="EGF_CA"/>
    <property type="match status" value="1"/>
</dbReference>
<keyword evidence="6" id="KW-0472">Membrane</keyword>
<dbReference type="PANTHER" id="PTHR13802:SF52">
    <property type="entry name" value="MUCIN-4"/>
    <property type="match status" value="1"/>
</dbReference>
<evidence type="ECO:0000256" key="6">
    <source>
        <dbReference type="ARBA" id="ARBA00023136"/>
    </source>
</evidence>
<evidence type="ECO:0000256" key="5">
    <source>
        <dbReference type="ARBA" id="ARBA00022989"/>
    </source>
</evidence>
<evidence type="ECO:0008006" key="12">
    <source>
        <dbReference type="Google" id="ProtNLM"/>
    </source>
</evidence>
<evidence type="ECO:0000313" key="10">
    <source>
        <dbReference type="EMBL" id="KAK2167799.1"/>
    </source>
</evidence>
<dbReference type="CDD" id="cd00054">
    <property type="entry name" value="EGF_CA"/>
    <property type="match status" value="2"/>
</dbReference>
<evidence type="ECO:0000256" key="2">
    <source>
        <dbReference type="ARBA" id="ARBA00022536"/>
    </source>
</evidence>
<dbReference type="PROSITE" id="PS01186">
    <property type="entry name" value="EGF_2"/>
    <property type="match status" value="2"/>
</dbReference>
<dbReference type="Proteomes" id="UP001209878">
    <property type="component" value="Unassembled WGS sequence"/>
</dbReference>
<dbReference type="InterPro" id="IPR018097">
    <property type="entry name" value="EGF_Ca-bd_CS"/>
</dbReference>
<evidence type="ECO:0000259" key="8">
    <source>
        <dbReference type="PROSITE" id="PS50856"/>
    </source>
</evidence>
<comment type="caution">
    <text evidence="10">The sequence shown here is derived from an EMBL/GenBank/DDBJ whole genome shotgun (WGS) entry which is preliminary data.</text>
</comment>
<dbReference type="SMART" id="SM00179">
    <property type="entry name" value="EGF_CA"/>
    <property type="match status" value="2"/>
</dbReference>
<dbReference type="InterPro" id="IPR001846">
    <property type="entry name" value="VWF_type-D"/>
</dbReference>
<dbReference type="FunFam" id="2.10.25.10:FF:000240">
    <property type="entry name" value="Vitamin K-dependent protein S"/>
    <property type="match status" value="2"/>
</dbReference>
<dbReference type="PROSITE" id="PS00010">
    <property type="entry name" value="ASX_HYDROXYL"/>
    <property type="match status" value="2"/>
</dbReference>
<dbReference type="PROSITE" id="PS50856">
    <property type="entry name" value="AMOP"/>
    <property type="match status" value="1"/>
</dbReference>
<dbReference type="InterPro" id="IPR001881">
    <property type="entry name" value="EGF-like_Ca-bd_dom"/>
</dbReference>
<keyword evidence="2" id="KW-0245">EGF-like domain</keyword>
<evidence type="ECO:0000256" key="7">
    <source>
        <dbReference type="ARBA" id="ARBA00023157"/>
    </source>
</evidence>
<dbReference type="InterPro" id="IPR009030">
    <property type="entry name" value="Growth_fac_rcpt_cys_sf"/>
</dbReference>
<evidence type="ECO:0000256" key="4">
    <source>
        <dbReference type="ARBA" id="ARBA00022737"/>
    </source>
</evidence>
<keyword evidence="7" id="KW-1015">Disulfide bond</keyword>
<dbReference type="InterPro" id="IPR000152">
    <property type="entry name" value="EGF-type_Asp/Asn_hydroxyl_site"/>
</dbReference>
<dbReference type="EMBL" id="JAODUO010001259">
    <property type="protein sequence ID" value="KAK2167799.1"/>
    <property type="molecule type" value="Genomic_DNA"/>
</dbReference>
<evidence type="ECO:0000313" key="11">
    <source>
        <dbReference type="Proteomes" id="UP001209878"/>
    </source>
</evidence>
<sequence length="732" mass="82931">MLHGGVSVTDVTWVMVITWHHIIPRMYYDPSYDRTNTFQLIIAYDPFRYQTYVMHIYLDMGWNNEYIDRRSMIGYVMLKSTEVKSQQLAASMKSTAFRLHSRRGNTGELGRYMFKVAAGRQDVNYDQKCLSWFANEMKRISLVQYYWGSTRICPCDLRLALMDARWRFDWKQFHETNFVRRCIYESATCGQSTQECCYSPSGSLINTEDGRGGQTFFYHPHSSTLHHKYDVLPKQWCCYLTDKCDYFYHVRPMDHCIGYMPLLIGWFYGDPHIRTLDGFEYTFNGLGEYTLIETTYGEFTLQGRTAKVRDDNGHETDATVFGAFAARDRDSDTVHVEMTTSRNDLAVFVENENITDWFTSAKATDFREYICVSVTKTNSSQIEVAYSSGFSMTIGVKAEQLDITVGAPDIFKGRTKGLMGVFNDDPTDDLLPPGENVPLSNSSTEKTIFRKFGERWRIHKIDSLFYYAPGESYATFAHTTFTPRFLEDVLANMTSSQREIAGKKCGNNKECIFDFVVTANASPNITIDGVFNVTVGEANALMLTTTDQDGDIVNVTLESRLPDGATFKNNVYTWTPASMDVVNISFSASDGKGGVAAADVAVNLCNCSGHGECLFDLLANGYELKQTFRIVQCNCSVGWEAINECDPENPRHDCEHVCVDQKDGYTCVCKKGYRLRDDKKTCMDIDECEEQTSGCEQNCTNSVGSFQCSCNDGYTLDTDKASCNFSTSLIII</sequence>
<feature type="domain" description="VWFD" evidence="9">
    <location>
        <begin position="263"/>
        <end position="464"/>
    </location>
</feature>
<dbReference type="Pfam" id="PF12662">
    <property type="entry name" value="cEGF"/>
    <property type="match status" value="1"/>
</dbReference>
<keyword evidence="3" id="KW-0812">Transmembrane</keyword>
<dbReference type="InterPro" id="IPR000742">
    <property type="entry name" value="EGF"/>
</dbReference>
<dbReference type="GO" id="GO:0016020">
    <property type="term" value="C:membrane"/>
    <property type="evidence" value="ECO:0007669"/>
    <property type="project" value="UniProtKB-SubCell"/>
</dbReference>
<dbReference type="SUPFAM" id="SSF57184">
    <property type="entry name" value="Growth factor receptor domain"/>
    <property type="match status" value="1"/>
</dbReference>
<dbReference type="SMART" id="SM00723">
    <property type="entry name" value="AMOP"/>
    <property type="match status" value="1"/>
</dbReference>
<dbReference type="Pfam" id="PF06119">
    <property type="entry name" value="NIDO"/>
    <property type="match status" value="1"/>
</dbReference>
<evidence type="ECO:0000256" key="3">
    <source>
        <dbReference type="ARBA" id="ARBA00022692"/>
    </source>
</evidence>
<gene>
    <name evidence="10" type="ORF">NP493_1260g00002</name>
</gene>
<keyword evidence="11" id="KW-1185">Reference proteome</keyword>
<proteinExistence type="predicted"/>
<dbReference type="Gene3D" id="2.60.40.10">
    <property type="entry name" value="Immunoglobulins"/>
    <property type="match status" value="1"/>
</dbReference>
<dbReference type="InterPro" id="IPR026823">
    <property type="entry name" value="cEGF"/>
</dbReference>
<keyword evidence="4" id="KW-0677">Repeat</keyword>
<dbReference type="InterPro" id="IPR013783">
    <property type="entry name" value="Ig-like_fold"/>
</dbReference>
<accession>A0AAD9NHY0</accession>
<dbReference type="GO" id="GO:0007160">
    <property type="term" value="P:cell-matrix adhesion"/>
    <property type="evidence" value="ECO:0007669"/>
    <property type="project" value="InterPro"/>
</dbReference>
<feature type="domain" description="AMOP" evidence="8">
    <location>
        <begin position="121"/>
        <end position="251"/>
    </location>
</feature>
<name>A0AAD9NHY0_RIDPI</name>
<dbReference type="Pfam" id="PF00094">
    <property type="entry name" value="VWD"/>
    <property type="match status" value="1"/>
</dbReference>
<dbReference type="Gene3D" id="2.10.25.10">
    <property type="entry name" value="Laminin"/>
    <property type="match status" value="2"/>
</dbReference>
<comment type="subcellular location">
    <subcellularLocation>
        <location evidence="1">Membrane</location>
    </subcellularLocation>
</comment>
<evidence type="ECO:0000256" key="1">
    <source>
        <dbReference type="ARBA" id="ARBA00004370"/>
    </source>
</evidence>
<dbReference type="InterPro" id="IPR051495">
    <property type="entry name" value="Epithelial_Barrier/Signaling"/>
</dbReference>
<evidence type="ECO:0000259" key="9">
    <source>
        <dbReference type="PROSITE" id="PS51233"/>
    </source>
</evidence>
<dbReference type="GO" id="GO:0005509">
    <property type="term" value="F:calcium ion binding"/>
    <property type="evidence" value="ECO:0007669"/>
    <property type="project" value="InterPro"/>
</dbReference>
<dbReference type="InterPro" id="IPR003886">
    <property type="entry name" value="NIDO_dom"/>
</dbReference>
<dbReference type="PROSITE" id="PS51233">
    <property type="entry name" value="VWFD"/>
    <property type="match status" value="1"/>
</dbReference>
<keyword evidence="5" id="KW-1133">Transmembrane helix</keyword>
<dbReference type="SMART" id="SM00181">
    <property type="entry name" value="EGF"/>
    <property type="match status" value="2"/>
</dbReference>
<organism evidence="10 11">
    <name type="scientific">Ridgeia piscesae</name>
    <name type="common">Tubeworm</name>
    <dbReference type="NCBI Taxonomy" id="27915"/>
    <lineage>
        <taxon>Eukaryota</taxon>
        <taxon>Metazoa</taxon>
        <taxon>Spiralia</taxon>
        <taxon>Lophotrochozoa</taxon>
        <taxon>Annelida</taxon>
        <taxon>Polychaeta</taxon>
        <taxon>Sedentaria</taxon>
        <taxon>Canalipalpata</taxon>
        <taxon>Sabellida</taxon>
        <taxon>Siboglinidae</taxon>
        <taxon>Ridgeia</taxon>
    </lineage>
</organism>
<dbReference type="PANTHER" id="PTHR13802">
    <property type="entry name" value="MUCIN 4-RELATED"/>
    <property type="match status" value="1"/>
</dbReference>
<protein>
    <recommendedName>
        <fullName evidence="12">Mucin-like protein</fullName>
    </recommendedName>
</protein>
<reference evidence="10" key="1">
    <citation type="journal article" date="2023" name="Mol. Biol. Evol.">
        <title>Third-Generation Sequencing Reveals the Adaptive Role of the Epigenome in Three Deep-Sea Polychaetes.</title>
        <authorList>
            <person name="Perez M."/>
            <person name="Aroh O."/>
            <person name="Sun Y."/>
            <person name="Lan Y."/>
            <person name="Juniper S.K."/>
            <person name="Young C.R."/>
            <person name="Angers B."/>
            <person name="Qian P.Y."/>
        </authorList>
    </citation>
    <scope>NUCLEOTIDE SEQUENCE</scope>
    <source>
        <strain evidence="10">R07B-5</strain>
    </source>
</reference>
<dbReference type="InterPro" id="IPR005533">
    <property type="entry name" value="AMOP_dom"/>
</dbReference>